<accession>A0A915DZ75</accession>
<evidence type="ECO:0000313" key="9">
    <source>
        <dbReference type="WBParaSite" id="jg24248"/>
    </source>
</evidence>
<evidence type="ECO:0000256" key="5">
    <source>
        <dbReference type="ARBA" id="ARBA00022837"/>
    </source>
</evidence>
<comment type="cofactor">
    <cofactor evidence="1">
        <name>Ca(2+)</name>
        <dbReference type="ChEBI" id="CHEBI:29108"/>
    </cofactor>
</comment>
<dbReference type="GO" id="GO:0046872">
    <property type="term" value="F:metal ion binding"/>
    <property type="evidence" value="ECO:0007669"/>
    <property type="project" value="UniProtKB-KW"/>
</dbReference>
<evidence type="ECO:0000256" key="3">
    <source>
        <dbReference type="ARBA" id="ARBA00022723"/>
    </source>
</evidence>
<keyword evidence="4" id="KW-0378">Hydrolase</keyword>
<keyword evidence="5" id="KW-0106">Calcium</keyword>
<dbReference type="WBParaSite" id="jg24248">
    <property type="protein sequence ID" value="jg24248"/>
    <property type="gene ID" value="jg24248"/>
</dbReference>
<dbReference type="InterPro" id="IPR024607">
    <property type="entry name" value="Sulfatase_CS"/>
</dbReference>
<reference evidence="9" key="1">
    <citation type="submission" date="2022-11" db="UniProtKB">
        <authorList>
            <consortium name="WormBaseParasite"/>
        </authorList>
    </citation>
    <scope>IDENTIFICATION</scope>
</reference>
<dbReference type="GO" id="GO:0004065">
    <property type="term" value="F:arylsulfatase activity"/>
    <property type="evidence" value="ECO:0007669"/>
    <property type="project" value="TreeGrafter"/>
</dbReference>
<feature type="chain" id="PRO_5036720642" evidence="6">
    <location>
        <begin position="20"/>
        <end position="570"/>
    </location>
</feature>
<dbReference type="PANTHER" id="PTHR42693:SF15">
    <property type="entry name" value="ARYLSULFATASE"/>
    <property type="match status" value="1"/>
</dbReference>
<dbReference type="Proteomes" id="UP000887574">
    <property type="component" value="Unplaced"/>
</dbReference>
<dbReference type="Pfam" id="PF14707">
    <property type="entry name" value="Sulfatase_C"/>
    <property type="match status" value="1"/>
</dbReference>
<evidence type="ECO:0000259" key="7">
    <source>
        <dbReference type="Pfam" id="PF00884"/>
    </source>
</evidence>
<feature type="signal peptide" evidence="6">
    <location>
        <begin position="1"/>
        <end position="19"/>
    </location>
</feature>
<keyword evidence="6" id="KW-0732">Signal</keyword>
<sequence>MFGYLSLILVALLAFNAEAAENDEDPLRPNIIVLMVDDLGFGDLASYGNPSQEHTPVDTLMAEGTRFTNAYSADSLCSPSRAGFLTGRLPVRLGVYGSKHRVFTPKMTGGLPKHEQIIPELLRDAGYYTGMIGKWNLGINSQTDSDGTHLPKNRGFDFVGLNLPLTNLWECDLNNKPPNNTDPIRTCFLYNESTVVQQPIKFDHLTEQLVYEWRRFFHGRAANGVENKPFFFYFSFPHVHTALFANSHFKDKSIRGLFGDNVNEMGWAVGQLMEDIKKSNVADNTLVIFMSDHGPHVEMCNHGGSTAGLKGGKSNSFEGAVHKNAKETEKSSYCLDLNGLPSELCKDGVDIWCELRGHTSTDPDCKSESTLPQKKLEDRRPIFYYCNKNLLAIRLGNYKVHYKTTPIFFNLTLGVCLESYCPEGIPQEDWYTDLNCPEDSLINLTHPELYHIGNDPFELHPLHNCSKNVEVIEKIGQIRDLHLLHTIPAPSQLEECTDAVLPCCHQEGQPKCQCDKIEIDLNPEPLTSSATYYNFKQPHMYPANYPTSSVLQRILEEDENKQKQLIPDIL</sequence>
<feature type="domain" description="Sulfatase N-terminal" evidence="7">
    <location>
        <begin position="29"/>
        <end position="322"/>
    </location>
</feature>
<dbReference type="Gene3D" id="3.30.1120.10">
    <property type="match status" value="1"/>
</dbReference>
<dbReference type="Gene3D" id="3.40.720.10">
    <property type="entry name" value="Alkaline Phosphatase, subunit A"/>
    <property type="match status" value="1"/>
</dbReference>
<dbReference type="SUPFAM" id="SSF53649">
    <property type="entry name" value="Alkaline phosphatase-like"/>
    <property type="match status" value="1"/>
</dbReference>
<dbReference type="PROSITE" id="PS00523">
    <property type="entry name" value="SULFATASE_1"/>
    <property type="match status" value="1"/>
</dbReference>
<evidence type="ECO:0000256" key="4">
    <source>
        <dbReference type="ARBA" id="ARBA00022801"/>
    </source>
</evidence>
<comment type="similarity">
    <text evidence="2">Belongs to the sulfatase family.</text>
</comment>
<keyword evidence="3" id="KW-0479">Metal-binding</keyword>
<evidence type="ECO:0000313" key="8">
    <source>
        <dbReference type="Proteomes" id="UP000887574"/>
    </source>
</evidence>
<name>A0A915DZ75_9BILA</name>
<evidence type="ECO:0000256" key="1">
    <source>
        <dbReference type="ARBA" id="ARBA00001913"/>
    </source>
</evidence>
<dbReference type="InterPro" id="IPR050738">
    <property type="entry name" value="Sulfatase"/>
</dbReference>
<evidence type="ECO:0000256" key="6">
    <source>
        <dbReference type="SAM" id="SignalP"/>
    </source>
</evidence>
<dbReference type="PANTHER" id="PTHR42693">
    <property type="entry name" value="ARYLSULFATASE FAMILY MEMBER"/>
    <property type="match status" value="1"/>
</dbReference>
<protein>
    <submittedName>
        <fullName evidence="9">Sulfatase N-terminal domain-containing protein</fullName>
    </submittedName>
</protein>
<evidence type="ECO:0000256" key="2">
    <source>
        <dbReference type="ARBA" id="ARBA00008779"/>
    </source>
</evidence>
<dbReference type="Pfam" id="PF00884">
    <property type="entry name" value="Sulfatase"/>
    <property type="match status" value="1"/>
</dbReference>
<dbReference type="InterPro" id="IPR000917">
    <property type="entry name" value="Sulfatase_N"/>
</dbReference>
<proteinExistence type="inferred from homology"/>
<keyword evidence="8" id="KW-1185">Reference proteome</keyword>
<dbReference type="InterPro" id="IPR017850">
    <property type="entry name" value="Alkaline_phosphatase_core_sf"/>
</dbReference>
<organism evidence="8 9">
    <name type="scientific">Ditylenchus dipsaci</name>
    <dbReference type="NCBI Taxonomy" id="166011"/>
    <lineage>
        <taxon>Eukaryota</taxon>
        <taxon>Metazoa</taxon>
        <taxon>Ecdysozoa</taxon>
        <taxon>Nematoda</taxon>
        <taxon>Chromadorea</taxon>
        <taxon>Rhabditida</taxon>
        <taxon>Tylenchina</taxon>
        <taxon>Tylenchomorpha</taxon>
        <taxon>Sphaerularioidea</taxon>
        <taxon>Anguinidae</taxon>
        <taxon>Anguininae</taxon>
        <taxon>Ditylenchus</taxon>
    </lineage>
</organism>
<dbReference type="AlphaFoldDB" id="A0A915DZ75"/>